<dbReference type="EMBL" id="GECU01035447">
    <property type="protein sequence ID" value="JAS72259.1"/>
    <property type="molecule type" value="Transcribed_RNA"/>
</dbReference>
<evidence type="ECO:0008006" key="3">
    <source>
        <dbReference type="Google" id="ProtNLM"/>
    </source>
</evidence>
<protein>
    <recommendedName>
        <fullName evidence="3">Transmembrane protein 164</fullName>
    </recommendedName>
</protein>
<keyword evidence="1" id="KW-0812">Transmembrane</keyword>
<feature type="transmembrane region" description="Helical" evidence="1">
    <location>
        <begin position="151"/>
        <end position="174"/>
    </location>
</feature>
<evidence type="ECO:0000256" key="1">
    <source>
        <dbReference type="SAM" id="Phobius"/>
    </source>
</evidence>
<evidence type="ECO:0000313" key="2">
    <source>
        <dbReference type="EMBL" id="JAS72259.1"/>
    </source>
</evidence>
<feature type="transmembrane region" description="Helical" evidence="1">
    <location>
        <begin position="227"/>
        <end position="252"/>
    </location>
</feature>
<reference evidence="2" key="1">
    <citation type="submission" date="2015-11" db="EMBL/GenBank/DDBJ databases">
        <title>De novo transcriptome assembly of four potential Pierce s Disease insect vectors from Arizona vineyards.</title>
        <authorList>
            <person name="Tassone E.E."/>
        </authorList>
    </citation>
    <scope>NUCLEOTIDE SEQUENCE</scope>
</reference>
<gene>
    <name evidence="2" type="ORF">g.13590</name>
</gene>
<keyword evidence="1" id="KW-0472">Membrane</keyword>
<dbReference type="AlphaFoldDB" id="A0A1B6HCE1"/>
<dbReference type="InterPro" id="IPR026508">
    <property type="entry name" value="TMEM164"/>
</dbReference>
<keyword evidence="1" id="KW-1133">Transmembrane helix</keyword>
<feature type="transmembrane region" description="Helical" evidence="1">
    <location>
        <begin position="69"/>
        <end position="85"/>
    </location>
</feature>
<accession>A0A1B6HCE1</accession>
<feature type="transmembrane region" description="Helical" evidence="1">
    <location>
        <begin position="186"/>
        <end position="207"/>
    </location>
</feature>
<name>A0A1B6HCE1_9HEMI</name>
<dbReference type="Pfam" id="PF14808">
    <property type="entry name" value="TMEM164"/>
    <property type="match status" value="1"/>
</dbReference>
<proteinExistence type="predicted"/>
<feature type="transmembrane region" description="Helical" evidence="1">
    <location>
        <begin position="92"/>
        <end position="111"/>
    </location>
</feature>
<dbReference type="PANTHER" id="PTHR20948:SF2">
    <property type="entry name" value="TRANSMEMBRANE PROTEIN 164"/>
    <property type="match status" value="1"/>
</dbReference>
<organism evidence="2">
    <name type="scientific">Homalodisca liturata</name>
    <dbReference type="NCBI Taxonomy" id="320908"/>
    <lineage>
        <taxon>Eukaryota</taxon>
        <taxon>Metazoa</taxon>
        <taxon>Ecdysozoa</taxon>
        <taxon>Arthropoda</taxon>
        <taxon>Hexapoda</taxon>
        <taxon>Insecta</taxon>
        <taxon>Pterygota</taxon>
        <taxon>Neoptera</taxon>
        <taxon>Paraneoptera</taxon>
        <taxon>Hemiptera</taxon>
        <taxon>Auchenorrhyncha</taxon>
        <taxon>Membracoidea</taxon>
        <taxon>Cicadellidae</taxon>
        <taxon>Cicadellinae</taxon>
        <taxon>Proconiini</taxon>
        <taxon>Homalodisca</taxon>
    </lineage>
</organism>
<dbReference type="PANTHER" id="PTHR20948">
    <property type="entry name" value="TRANSMEMBRANE PROTEIN 164"/>
    <property type="match status" value="1"/>
</dbReference>
<sequence>MLDWAHTGVNITVGGNGGPECTAYLSMTKRILETIFVMGLTAPLLKWGLRNLSPIPVVQEHPVDPFGKRLLLVLMTLIFGIEIGFKFSSKTVIFLLNPCHVTTALQIYLLAAPPSKQVGAVFRFHLNCMNGAVLALGFPELDALNLPFETWIYWIQHTMMLIIPIYLLRLGGVFEVEDLTDMSWPAVSYGILLIYHFILLQALGIPAQVNLNHMLCPAVKDPFAGPYYRMYAIVHQAILVPLLSKSIPALVYQFSRKSHQS</sequence>